<reference evidence="3 4" key="1">
    <citation type="submission" date="2019-04" db="EMBL/GenBank/DDBJ databases">
        <title>Bacillus caeni sp. nov., a bacterium isolated from mangrove sediment.</title>
        <authorList>
            <person name="Huang H."/>
            <person name="Mo K."/>
            <person name="Hu Y."/>
        </authorList>
    </citation>
    <scope>NUCLEOTIDE SEQUENCE [LARGE SCALE GENOMIC DNA]</scope>
    <source>
        <strain evidence="3 4">HB172195</strain>
    </source>
</reference>
<sequence>MAKNPETKVKFSVFNKEFNDGLKEMGKQSSSLRKEFKLQEEQLKENGTQTEKYEVKLDHLKKQHTLAEQKVKATAEQLAKAKTVYGENSDEVRKLSDQLLGFQTNQQKLANQINATTKEQDQYKKSLTDLGKLFNTTNTKVDDFAEALGPDLVSSIKKGTASTKQLEKAFNKVSQEALGSRTDIQKVKKALSELDDGQSIKSVRKDLGKLAKKADDTKGSIKDLGSEIGGLAGGLAAGGGIAGATGLALDADALRTRIAITFDVSEESKQTVFETVRSIETYGVDAGAALEGVRRQWALNKDATEEANLAVVKGAAVVASSYEGLDFTELIQETNEIGSALNISNEEAVGLVQSLLKTGFPPDQIDIVSEYGTQLSLAGYSAEEIQNIFAAGVDTKSWNIDNLMDGLKEGRVKLAEFGNEVPKALAEVIEGTDISEQKIKGWGQAVAEGGQKGKTAMFEAAKALAGVEDSTKRNEIGVQMFGTMWEDQGSKIVDTLLNAKNGTANLKQGMEGVNEATAKLDASPTVQLKQALQNLKTSLTPLLVTISNFITKIATWVSQNPKLAATITAVVTVLGILVGLCMALAPVLTILSGLAAALGIGLLPLIGIIAGVIAVIAGLIAAGIAIWKNWDTIKAKASQLGSFLSSKFNETKDRVSGKISEMKQKATQNIEQMKSSIQQKAESIRSGVQNKIQSLKDGVTNRIQSMKDRTLGAVENLRSGFSNKVQSLKDGVQNRIQGMKDRTLGTIENLRSGFSSKVESIRSTVSSKFESAKNAIISPIETAKSRVLGMIETIKGAFSRMRISIPKFKIPSIGVRVAWGGPGDKIPYPKFSVNWHKIGGVFKKPVVAGNAGFGDVEEGIVPFEGSHAMKIAKLIAAAQTKLKNASEGLVDKANESIIYVNVSPANVVMDSKKVGKVIWKPVKAETNNNRNLGRRGL</sequence>
<organism evidence="3 4">
    <name type="scientific">Exobacillus caeni</name>
    <dbReference type="NCBI Taxonomy" id="2574798"/>
    <lineage>
        <taxon>Bacteria</taxon>
        <taxon>Bacillati</taxon>
        <taxon>Bacillota</taxon>
        <taxon>Bacilli</taxon>
        <taxon>Bacillales</taxon>
        <taxon>Guptibacillaceae</taxon>
        <taxon>Exobacillus</taxon>
    </lineage>
</organism>
<feature type="coiled-coil region" evidence="1">
    <location>
        <begin position="50"/>
        <end position="77"/>
    </location>
</feature>
<accession>A0A5R9F5X4</accession>
<dbReference type="OrthoDB" id="1779742at2"/>
<keyword evidence="4" id="KW-1185">Reference proteome</keyword>
<keyword evidence="1" id="KW-0175">Coiled coil</keyword>
<gene>
    <name evidence="3" type="ORF">FCL54_07895</name>
</gene>
<dbReference type="InterPro" id="IPR050163">
    <property type="entry name" value="Apolipoprotein_A1/A4/E"/>
</dbReference>
<keyword evidence="2" id="KW-1133">Transmembrane helix</keyword>
<dbReference type="PANTHER" id="PTHR18976:SF34">
    <property type="entry name" value="LIPID-BINDING PROTEIN"/>
    <property type="match status" value="1"/>
</dbReference>
<dbReference type="Gene3D" id="1.20.5.1230">
    <property type="entry name" value="Apolipoprotein A-I"/>
    <property type="match status" value="1"/>
</dbReference>
<keyword evidence="2" id="KW-0472">Membrane</keyword>
<dbReference type="PANTHER" id="PTHR18976">
    <property type="entry name" value="APOLIPOPROTEIN"/>
    <property type="match status" value="1"/>
</dbReference>
<name>A0A5R9F5X4_9BACL</name>
<dbReference type="RefSeq" id="WP_138125104.1">
    <property type="nucleotide sequence ID" value="NZ_SWLG01000005.1"/>
</dbReference>
<comment type="caution">
    <text evidence="3">The sequence shown here is derived from an EMBL/GenBank/DDBJ whole genome shotgun (WGS) entry which is preliminary data.</text>
</comment>
<feature type="transmembrane region" description="Helical" evidence="2">
    <location>
        <begin position="564"/>
        <end position="588"/>
    </location>
</feature>
<evidence type="ECO:0000313" key="3">
    <source>
        <dbReference type="EMBL" id="TLS37736.1"/>
    </source>
</evidence>
<dbReference type="Gene3D" id="1.10.287.950">
    <property type="entry name" value="Methyl-accepting chemotaxis protein"/>
    <property type="match status" value="1"/>
</dbReference>
<feature type="transmembrane region" description="Helical" evidence="2">
    <location>
        <begin position="594"/>
        <end position="627"/>
    </location>
</feature>
<evidence type="ECO:0000256" key="2">
    <source>
        <dbReference type="SAM" id="Phobius"/>
    </source>
</evidence>
<dbReference type="AlphaFoldDB" id="A0A5R9F5X4"/>
<proteinExistence type="predicted"/>
<evidence type="ECO:0000256" key="1">
    <source>
        <dbReference type="SAM" id="Coils"/>
    </source>
</evidence>
<evidence type="ECO:0000313" key="4">
    <source>
        <dbReference type="Proteomes" id="UP000308230"/>
    </source>
</evidence>
<dbReference type="SUPFAM" id="SSF58113">
    <property type="entry name" value="Apolipoprotein A-I"/>
    <property type="match status" value="1"/>
</dbReference>
<dbReference type="Proteomes" id="UP000308230">
    <property type="component" value="Unassembled WGS sequence"/>
</dbReference>
<dbReference type="EMBL" id="SWLG01000005">
    <property type="protein sequence ID" value="TLS37736.1"/>
    <property type="molecule type" value="Genomic_DNA"/>
</dbReference>
<keyword evidence="2" id="KW-0812">Transmembrane</keyword>
<protein>
    <submittedName>
        <fullName evidence="3">Replication protein</fullName>
    </submittedName>
</protein>